<dbReference type="EMBL" id="LRBG01000038">
    <property type="protein sequence ID" value="KXU83089.1"/>
    <property type="molecule type" value="Genomic_DNA"/>
</dbReference>
<comment type="caution">
    <text evidence="4">The sequence shown here is derived from an EMBL/GenBank/DDBJ whole genome shotgun (WGS) entry which is preliminary data.</text>
</comment>
<dbReference type="InterPro" id="IPR018060">
    <property type="entry name" value="HTH_AraC"/>
</dbReference>
<dbReference type="SUPFAM" id="SSF52317">
    <property type="entry name" value="Class I glutamine amidotransferase-like"/>
    <property type="match status" value="1"/>
</dbReference>
<evidence type="ECO:0000313" key="5">
    <source>
        <dbReference type="Proteomes" id="UP000075613"/>
    </source>
</evidence>
<dbReference type="PROSITE" id="PS01124">
    <property type="entry name" value="HTH_ARAC_FAMILY_2"/>
    <property type="match status" value="1"/>
</dbReference>
<dbReference type="Gene3D" id="1.10.10.60">
    <property type="entry name" value="Homeodomain-like"/>
    <property type="match status" value="1"/>
</dbReference>
<protein>
    <submittedName>
        <fullName evidence="4">AraC family transcriptional regulator</fullName>
    </submittedName>
</protein>
<dbReference type="InterPro" id="IPR002818">
    <property type="entry name" value="DJ-1/PfpI"/>
</dbReference>
<dbReference type="Pfam" id="PF01965">
    <property type="entry name" value="DJ-1_PfpI"/>
    <property type="match status" value="1"/>
</dbReference>
<dbReference type="InterPro" id="IPR052158">
    <property type="entry name" value="INH-QAR"/>
</dbReference>
<dbReference type="PANTHER" id="PTHR43130:SF3">
    <property type="entry name" value="HTH-TYPE TRANSCRIPTIONAL REGULATOR RV1931C"/>
    <property type="match status" value="1"/>
</dbReference>
<evidence type="ECO:0000256" key="1">
    <source>
        <dbReference type="ARBA" id="ARBA00023015"/>
    </source>
</evidence>
<evidence type="ECO:0000313" key="4">
    <source>
        <dbReference type="EMBL" id="KXU83089.1"/>
    </source>
</evidence>
<dbReference type="Gene3D" id="3.40.50.880">
    <property type="match status" value="1"/>
</dbReference>
<organism evidence="4 5">
    <name type="scientific">Paraburkholderia monticola</name>
    <dbReference type="NCBI Taxonomy" id="1399968"/>
    <lineage>
        <taxon>Bacteria</taxon>
        <taxon>Pseudomonadati</taxon>
        <taxon>Pseudomonadota</taxon>
        <taxon>Betaproteobacteria</taxon>
        <taxon>Burkholderiales</taxon>
        <taxon>Burkholderiaceae</taxon>
        <taxon>Paraburkholderia</taxon>
    </lineage>
</organism>
<proteinExistence type="predicted"/>
<keyword evidence="1" id="KW-0805">Transcription regulation</keyword>
<keyword evidence="5" id="KW-1185">Reference proteome</keyword>
<gene>
    <name evidence="4" type="ORF">CI15_28665</name>
</gene>
<dbReference type="PANTHER" id="PTHR43130">
    <property type="entry name" value="ARAC-FAMILY TRANSCRIPTIONAL REGULATOR"/>
    <property type="match status" value="1"/>
</dbReference>
<feature type="domain" description="HTH araC/xylS-type" evidence="3">
    <location>
        <begin position="222"/>
        <end position="320"/>
    </location>
</feature>
<evidence type="ECO:0000259" key="3">
    <source>
        <dbReference type="PROSITE" id="PS01124"/>
    </source>
</evidence>
<evidence type="ECO:0000256" key="2">
    <source>
        <dbReference type="ARBA" id="ARBA00023163"/>
    </source>
</evidence>
<dbReference type="SUPFAM" id="SSF46689">
    <property type="entry name" value="Homeodomain-like"/>
    <property type="match status" value="2"/>
</dbReference>
<dbReference type="SMART" id="SM00342">
    <property type="entry name" value="HTH_ARAC"/>
    <property type="match status" value="1"/>
</dbReference>
<dbReference type="Pfam" id="PF12833">
    <property type="entry name" value="HTH_18"/>
    <property type="match status" value="1"/>
</dbReference>
<sequence length="324" mass="35406">MSHVLRSIVLLAFPNMQLLDVSGPLQVFASANELVAQRGLDKLYAPRVVAAVAGPVTSSSGLAVVAGSLRSVKGAVDTLIVPGGWGIREASADQRLIRWTRRQAPQCRRVASVCSGAFVLAEAGLLDGRRVATHWGRCDELAQAYPQLRVEADPIFIRDGTIWTSAGVTAGIDLALAMLEEDHGRALALDVARELVVFLKRPGGQSQFSAMLSLQDADDRFGELHAWMSSHLTADLSVPALAQRLHMSERSFMRHYKAQTGRTPARTVEQLRIEAAQRLLSETSLSIKRVAARCGFGSEETMRCSFVRQLRVAPQVYRERFSST</sequence>
<accession>A0A149PDH9</accession>
<dbReference type="Proteomes" id="UP000075613">
    <property type="component" value="Unassembled WGS sequence"/>
</dbReference>
<dbReference type="STRING" id="1399968.CI15_28665"/>
<dbReference type="AlphaFoldDB" id="A0A149PDH9"/>
<dbReference type="GO" id="GO:0003700">
    <property type="term" value="F:DNA-binding transcription factor activity"/>
    <property type="evidence" value="ECO:0007669"/>
    <property type="project" value="InterPro"/>
</dbReference>
<dbReference type="GO" id="GO:0043565">
    <property type="term" value="F:sequence-specific DNA binding"/>
    <property type="evidence" value="ECO:0007669"/>
    <property type="project" value="InterPro"/>
</dbReference>
<name>A0A149PDH9_9BURK</name>
<dbReference type="CDD" id="cd03137">
    <property type="entry name" value="GATase1_AraC_1"/>
    <property type="match status" value="1"/>
</dbReference>
<dbReference type="RefSeq" id="WP_062134844.1">
    <property type="nucleotide sequence ID" value="NZ_LRBG01000038.1"/>
</dbReference>
<dbReference type="InterPro" id="IPR029062">
    <property type="entry name" value="Class_I_gatase-like"/>
</dbReference>
<keyword evidence="2" id="KW-0804">Transcription</keyword>
<reference evidence="4 5" key="1">
    <citation type="journal article" date="2015" name="Int. J. Syst. Evol. Microbiol.">
        <title>Burkholderia monticola sp. nov., isolated from mountain soil.</title>
        <authorList>
            <person name="Baek I."/>
            <person name="Seo B."/>
            <person name="Lee I."/>
            <person name="Yi H."/>
            <person name="Chun J."/>
        </authorList>
    </citation>
    <scope>NUCLEOTIDE SEQUENCE [LARGE SCALE GENOMIC DNA]</scope>
    <source>
        <strain evidence="4 5">JC2948</strain>
    </source>
</reference>
<dbReference type="OrthoDB" id="9177852at2"/>
<dbReference type="InterPro" id="IPR009057">
    <property type="entry name" value="Homeodomain-like_sf"/>
</dbReference>